<proteinExistence type="predicted"/>
<name>A0A8S5NRP5_9CAUD</name>
<evidence type="ECO:0000256" key="1">
    <source>
        <dbReference type="SAM" id="Coils"/>
    </source>
</evidence>
<keyword evidence="1" id="KW-0175">Coiled coil</keyword>
<protein>
    <submittedName>
        <fullName evidence="2">Uncharacterized protein</fullName>
    </submittedName>
</protein>
<feature type="coiled-coil region" evidence="1">
    <location>
        <begin position="9"/>
        <end position="62"/>
    </location>
</feature>
<accession>A0A8S5NRP5</accession>
<reference evidence="2" key="1">
    <citation type="journal article" date="2021" name="Proc. Natl. Acad. Sci. U.S.A.">
        <title>A Catalog of Tens of Thousands of Viruses from Human Metagenomes Reveals Hidden Associations with Chronic Diseases.</title>
        <authorList>
            <person name="Tisza M.J."/>
            <person name="Buck C.B."/>
        </authorList>
    </citation>
    <scope>NUCLEOTIDE SEQUENCE</scope>
    <source>
        <strain evidence="2">CtQGT6</strain>
    </source>
</reference>
<sequence>MEYSKQTMIEALEHSIENTKNEIEKYSKDCNGRFSQGRTAHREFLKKRLKRLEKQLEGLKNE</sequence>
<dbReference type="EMBL" id="BK015242">
    <property type="protein sequence ID" value="DAD97469.1"/>
    <property type="molecule type" value="Genomic_DNA"/>
</dbReference>
<evidence type="ECO:0000313" key="2">
    <source>
        <dbReference type="EMBL" id="DAD97469.1"/>
    </source>
</evidence>
<organism evidence="2">
    <name type="scientific">Siphoviridae sp. ctQGT6</name>
    <dbReference type="NCBI Taxonomy" id="2825491"/>
    <lineage>
        <taxon>Viruses</taxon>
        <taxon>Duplodnaviria</taxon>
        <taxon>Heunggongvirae</taxon>
        <taxon>Uroviricota</taxon>
        <taxon>Caudoviricetes</taxon>
    </lineage>
</organism>